<accession>A0ABP0JWG9</accession>
<keyword evidence="4" id="KW-1185">Reference proteome</keyword>
<dbReference type="PANTHER" id="PTHR23075:SF0">
    <property type="entry name" value="ATPASE FAMILY AAA DOMAIN-CONTAINING PROTEIN 3"/>
    <property type="match status" value="1"/>
</dbReference>
<protein>
    <recommendedName>
        <fullName evidence="5">Reticulocyte-binding protein 2-like a</fullName>
    </recommendedName>
</protein>
<feature type="compositionally biased region" description="Low complexity" evidence="2">
    <location>
        <begin position="27"/>
        <end position="36"/>
    </location>
</feature>
<keyword evidence="1" id="KW-0175">Coiled coil</keyword>
<name>A0ABP0JWG9_9DINO</name>
<reference evidence="3 4" key="1">
    <citation type="submission" date="2024-02" db="EMBL/GenBank/DDBJ databases">
        <authorList>
            <person name="Chen Y."/>
            <person name="Shah S."/>
            <person name="Dougan E. K."/>
            <person name="Thang M."/>
            <person name="Chan C."/>
        </authorList>
    </citation>
    <scope>NUCLEOTIDE SEQUENCE [LARGE SCALE GENOMIC DNA]</scope>
</reference>
<feature type="compositionally biased region" description="Basic residues" evidence="2">
    <location>
        <begin position="1"/>
        <end position="10"/>
    </location>
</feature>
<feature type="region of interest" description="Disordered" evidence="2">
    <location>
        <begin position="1"/>
        <end position="128"/>
    </location>
</feature>
<dbReference type="Proteomes" id="UP001642484">
    <property type="component" value="Unassembled WGS sequence"/>
</dbReference>
<comment type="caution">
    <text evidence="3">The sequence shown here is derived from an EMBL/GenBank/DDBJ whole genome shotgun (WGS) entry which is preliminary data.</text>
</comment>
<evidence type="ECO:0008006" key="5">
    <source>
        <dbReference type="Google" id="ProtNLM"/>
    </source>
</evidence>
<dbReference type="PANTHER" id="PTHR23075">
    <property type="entry name" value="PUTATIVE ATP-ASE"/>
    <property type="match status" value="1"/>
</dbReference>
<feature type="compositionally biased region" description="Pro residues" evidence="2">
    <location>
        <begin position="37"/>
        <end position="46"/>
    </location>
</feature>
<feature type="compositionally biased region" description="Low complexity" evidence="2">
    <location>
        <begin position="80"/>
        <end position="90"/>
    </location>
</feature>
<feature type="region of interest" description="Disordered" evidence="2">
    <location>
        <begin position="410"/>
        <end position="454"/>
    </location>
</feature>
<organism evidence="3 4">
    <name type="scientific">Durusdinium trenchii</name>
    <dbReference type="NCBI Taxonomy" id="1381693"/>
    <lineage>
        <taxon>Eukaryota</taxon>
        <taxon>Sar</taxon>
        <taxon>Alveolata</taxon>
        <taxon>Dinophyceae</taxon>
        <taxon>Suessiales</taxon>
        <taxon>Symbiodiniaceae</taxon>
        <taxon>Durusdinium</taxon>
    </lineage>
</organism>
<feature type="compositionally biased region" description="Basic residues" evidence="2">
    <location>
        <begin position="91"/>
        <end position="115"/>
    </location>
</feature>
<feature type="region of interest" description="Disordered" evidence="2">
    <location>
        <begin position="881"/>
        <end position="911"/>
    </location>
</feature>
<dbReference type="EMBL" id="CAXAMN010006692">
    <property type="protein sequence ID" value="CAK9018821.1"/>
    <property type="molecule type" value="Genomic_DNA"/>
</dbReference>
<sequence>MPQHRKRKRPSTLPEHMLSGHSPHWNAGMPPMGNGAAPPPGYPGCWPPGGGRPTSLASLSAGGSGVGSTYDEAEGDEYSYEYSESSSGSGRKAKKNKKDKKGKKKKKTDKKGKGKKKDESSDAESAVLDRREVPKCQLAKTAGKSGASNIFPRRDLLRFLKKMDEDSFPDGQRQMLDDIGLGQAVFLLTGLPPFMRVRDMRAKNRGELQKKFCEAKDRFEQRNGGHKRFSEVNKDYSNLAEIADKYGWQDAFNNKYPHQENANKGGDARPQFYVEISKNGGKPRMVIPKGIPAIKTYDNGRHVLKGPPPSHQIWECKDIYQQDEVYSKWVAHLVECAKKLPEESWSKLLTTLQVSEDFEPQKKAQKCISFASLRDQAFQSSEASAGSKGESEEDMKARILQEVQEKLRKEEEEKALKGKEEKSEMEARLRREMEEKLRKEAEEQLRKDAEEKLKKSIEEKLRKEAEERLRKEAEEKAQLLLAQNTQSKTEAEEKLRKEAEEKAQQEAEERLRKEAEEKLRKEAEEKAQQEAKEKAKKEEEEKAQQEAEKLRKEAEEKAQQEAEERLRKEDVMKYKADRAGFTWQSSSLEGLMNEAASFELLVSNGIDLVPVGDMQSAAVTCLVGLPGGLVASKDEGRVFLILAVGTLSFLGWEMEVVGTNGADGFACFQCCRQKRAASWHSVADTQNWLAIPFGPKLQNRFGPLLFQQSSRALPLIEARIQEGLSLTVAQCKIVLGHYGQEPKSKTKADLYKQVIALVLSNEEEQKAAFEKSDLKKPKAAEGDEDEDLSELEDLLDHVEDAGNLADPDIKAKMKVGGAADPFEQPLPSDTRDAKMEVGGAADPFEQPLPSDARQAKMEVGGAAGTFEMAAAAHEVVAFPAKEDEEAEKRAKKSTPAPKYHESPHHLLDPLAPPGAKITLSTMDHRWIVTFKAQSKSFMWQTPPYSQKSYSKRFTQDTWQSMLQDVHEYAWQKWSFAAEEGEAVFSLKGKERQTPGKLDADVCLKLADWVVNLPPPKKYHRANES</sequence>
<feature type="compositionally biased region" description="Basic and acidic residues" evidence="2">
    <location>
        <begin position="768"/>
        <end position="781"/>
    </location>
</feature>
<evidence type="ECO:0000256" key="1">
    <source>
        <dbReference type="ARBA" id="ARBA00023054"/>
    </source>
</evidence>
<proteinExistence type="predicted"/>
<feature type="region of interest" description="Disordered" evidence="2">
    <location>
        <begin position="768"/>
        <end position="788"/>
    </location>
</feature>
<feature type="compositionally biased region" description="Basic and acidic residues" evidence="2">
    <location>
        <begin position="489"/>
        <end position="564"/>
    </location>
</feature>
<feature type="region of interest" description="Disordered" evidence="2">
    <location>
        <begin position="477"/>
        <end position="564"/>
    </location>
</feature>
<feature type="compositionally biased region" description="Basic and acidic residues" evidence="2">
    <location>
        <begin position="898"/>
        <end position="907"/>
    </location>
</feature>
<gene>
    <name evidence="3" type="ORF">CCMP2556_LOCUS13427</name>
</gene>
<evidence type="ECO:0000256" key="2">
    <source>
        <dbReference type="SAM" id="MobiDB-lite"/>
    </source>
</evidence>
<evidence type="ECO:0000313" key="3">
    <source>
        <dbReference type="EMBL" id="CAK9018821.1"/>
    </source>
</evidence>
<evidence type="ECO:0000313" key="4">
    <source>
        <dbReference type="Proteomes" id="UP001642484"/>
    </source>
</evidence>